<dbReference type="Proteomes" id="UP001160116">
    <property type="component" value="Unassembled WGS sequence"/>
</dbReference>
<protein>
    <submittedName>
        <fullName evidence="1">Uncharacterized protein</fullName>
    </submittedName>
</protein>
<sequence length="64" mass="7490">MLSQQVTDEAQRVAKQHLSGNLNVSINLEVLQKILSDEDMSHVFITEFNNYLDKYRSWYSKDQA</sequence>
<dbReference type="RefSeq" id="WP_201706515.1">
    <property type="nucleotide sequence ID" value="NZ_CP068195.1"/>
</dbReference>
<evidence type="ECO:0000313" key="2">
    <source>
        <dbReference type="Proteomes" id="UP001160116"/>
    </source>
</evidence>
<gene>
    <name evidence="1" type="ORF">N5C97_16915</name>
</gene>
<proteinExistence type="predicted"/>
<dbReference type="AlphaFoldDB" id="A0AA42MDR7"/>
<reference evidence="1" key="1">
    <citation type="submission" date="2022-09" db="EMBL/GenBank/DDBJ databases">
        <title>Intensive care unit water sources are persistently colonized with multi-drug resistant bacteria and are the site of extensive horizontal gene transfer of antibiotic resistance genes.</title>
        <authorList>
            <person name="Diorio-Toth L."/>
        </authorList>
    </citation>
    <scope>NUCLEOTIDE SEQUENCE</scope>
    <source>
        <strain evidence="1">GD03885</strain>
    </source>
</reference>
<organism evidence="1 2">
    <name type="scientific">Acinetobacter johnsonii</name>
    <dbReference type="NCBI Taxonomy" id="40214"/>
    <lineage>
        <taxon>Bacteria</taxon>
        <taxon>Pseudomonadati</taxon>
        <taxon>Pseudomonadota</taxon>
        <taxon>Gammaproteobacteria</taxon>
        <taxon>Moraxellales</taxon>
        <taxon>Moraxellaceae</taxon>
        <taxon>Acinetobacter</taxon>
    </lineage>
</organism>
<name>A0AA42MDR7_ACIJO</name>
<accession>A0AA42MDR7</accession>
<evidence type="ECO:0000313" key="1">
    <source>
        <dbReference type="EMBL" id="MDH0828122.1"/>
    </source>
</evidence>
<dbReference type="EMBL" id="JAOCCL010000101">
    <property type="protein sequence ID" value="MDH0828122.1"/>
    <property type="molecule type" value="Genomic_DNA"/>
</dbReference>
<comment type="caution">
    <text evidence="1">The sequence shown here is derived from an EMBL/GenBank/DDBJ whole genome shotgun (WGS) entry which is preliminary data.</text>
</comment>